<gene>
    <name evidence="5" type="ORF">E0L32_009029</name>
</gene>
<dbReference type="OrthoDB" id="2019644at2759"/>
<dbReference type="GeneID" id="41976476"/>
<keyword evidence="4" id="KW-0539">Nucleus</keyword>
<keyword evidence="3" id="KW-0813">Transport</keyword>
<evidence type="ECO:0000313" key="5">
    <source>
        <dbReference type="EMBL" id="TPX09838.1"/>
    </source>
</evidence>
<comment type="subcellular location">
    <subcellularLocation>
        <location evidence="1">Nucleus</location>
    </subcellularLocation>
</comment>
<dbReference type="InParanoid" id="A0A507AYE5"/>
<dbReference type="EMBL" id="SKBQ01000062">
    <property type="protein sequence ID" value="TPX09838.1"/>
    <property type="molecule type" value="Genomic_DNA"/>
</dbReference>
<comment type="similarity">
    <text evidence="2">Belongs to the NUP186/NUP192/NUP205 family.</text>
</comment>
<dbReference type="PANTHER" id="PTHR31344">
    <property type="entry name" value="NUCLEAR PORE COMPLEX PROTEIN NUP205"/>
    <property type="match status" value="1"/>
</dbReference>
<dbReference type="InterPro" id="IPR021827">
    <property type="entry name" value="Nup186/Nup192/Nup205"/>
</dbReference>
<reference evidence="5 6" key="1">
    <citation type="submission" date="2019-06" db="EMBL/GenBank/DDBJ databases">
        <title>Draft genome sequence of the filamentous fungus Phialemoniopsis curvata isolated from diesel fuel.</title>
        <authorList>
            <person name="Varaljay V.A."/>
            <person name="Lyon W.J."/>
            <person name="Crouch A.L."/>
            <person name="Drake C.E."/>
            <person name="Hollomon J.M."/>
            <person name="Nadeau L.J."/>
            <person name="Nunn H.S."/>
            <person name="Stevenson B.S."/>
            <person name="Bojanowski C.L."/>
            <person name="Crookes-Goodson W.J."/>
        </authorList>
    </citation>
    <scope>NUCLEOTIDE SEQUENCE [LARGE SCALE GENOMIC DNA]</scope>
    <source>
        <strain evidence="5 6">D216</strain>
    </source>
</reference>
<evidence type="ECO:0000256" key="3">
    <source>
        <dbReference type="ARBA" id="ARBA00022448"/>
    </source>
</evidence>
<name>A0A507AYE5_9PEZI</name>
<dbReference type="Pfam" id="PF11894">
    <property type="entry name" value="Nup192"/>
    <property type="match status" value="1"/>
</dbReference>
<dbReference type="STRING" id="1093900.A0A507AYE5"/>
<protein>
    <submittedName>
        <fullName evidence="5">Uncharacterized protein</fullName>
    </submittedName>
</protein>
<evidence type="ECO:0000313" key="6">
    <source>
        <dbReference type="Proteomes" id="UP000319257"/>
    </source>
</evidence>
<dbReference type="FunCoup" id="A0A507AYE5">
    <property type="interactions" value="149"/>
</dbReference>
<dbReference type="GO" id="GO:0006999">
    <property type="term" value="P:nuclear pore organization"/>
    <property type="evidence" value="ECO:0007669"/>
    <property type="project" value="TreeGrafter"/>
</dbReference>
<comment type="caution">
    <text evidence="5">The sequence shown here is derived from an EMBL/GenBank/DDBJ whole genome shotgun (WGS) entry which is preliminary data.</text>
</comment>
<sequence>MVDLGGSLLNSSSFTINDKAQSTKHQAQVQNARTSRSFRSADLERIYLVHLSRTRPSRFTCVDDQPITDAEEDATTAINTLDAMAEANALEALQALHTNLVALAEHRIIDLEILRQLLDLQGPSFKDLLDKPARRKESRDAVQSGKIKVFDEEYSINKEFQESILQLADELDLDELEAAKLILESQSDRAVLGRSLVECALIRFHQQRKYLLDCMRLCIELSDDDELEEVQQAFGEFAGQYIFGVAEPGAGPTPVGKKFVPRCMAAMQDIKNWLQKLSDRITSLSVMYQGTSSQPPELQEAMEFSRLSLLQQHETLAVLFCAAIDKRHAEVRDFENFLQYLKKVDRYDHLLAHLVSILGVYIRVFGSTEGIGDLVVARQLNGIVCKQDDVWSFPLLHAAVRTWWIAEYGGWYVDDQMGPTLDDIDVDKEDEERAKDFAEALKEGAFDFLLAVIADVRTKEWQDPSRVGVQQWLQRKSPPLGTEPVAFSDFYQICLATQYENFIDAFISNLPDVLRKMRVEEDEQRQLSQTHEQDLDLERFLLMISYSYDGRPEAAEAFWSDPESNLAGFVQWASRRASTPLVSAFCEMLQAISENEACADAAHAFLLDEGHQSSAKMRKSQSLSWNQIFRELDFFSDKIRDRPTVQQSQVYRTGKPSSEQAETEPESAMMLECYLRLISKLASNSEEARQFLLKHQEFSLVTVIFHLSSSMIPRRLRACGFYALKALLCRKSTHEGYIMWECLDRFVTGQYAQVALQAHHVAASGKPVISAADIEVLFNELGSGFEQSNAFIQLILSLTSPNPSEDSVNDTLPFPENLGSAVRMPGIEPYVDFVLGTVLAKSSKDVQEVAQLRVLRLTCLEFALVCLETFNENLILIGNETNIAVDSAISTTDLATYVRLHPFARVMEWMFNGKVMEAIFSTIHQESADIGSAGPDSPLIQGIIRAVEVILKVLELQDTYLDLVRQVIRLQSSQRQSPVTHSAYASFEEGIMNHLDLITDLGRCCGLGHPALTLACLKLLEKLSTSSKVISGWNPGAGRQAHRNKAIVALEKNDEATSISGALVSELMAVLNPARGPDSPNFMIKIFILDFLGGCLQASPDQPTIAHLLLGFRCGANTLSVQPDSPFESGDSLFHNILRIVVNTSLAFDDSGIQSWLVLLKSKAMRVIQILWNSPLSSALVVDELRVNDFLFLLLQQEVALQPDITWDGQSMAGPEFLLTDASLGFVEFLALRSMVLEYAALELCSVSQGRHPKLKRRIFDALNGRVVDEGSEPNVVPTVFDLYDFLPTDGQWDIPPPEFVIYKDLDLRTCIEQDANDNTLYDVAKVREILYLKRQEVSKAGQLVRRTQDAEPNPEIVREETLLVEYLVFSNRQKQLASSRLRVLRSWTKLLLIMFEANEFRGTAKTSFLLQALQSILPNLEVFGSEQPEEAQELARLAQVLLFKIDLSSNTDAKENNSHNIGNLVSDKLFQLFQTCLYAIGKWAGNSDLRATYYSICYRYLTGIVDEGQGFLPGRQKTIKAIQMYGERLLNVVCDDACGSDLKCQTAALILLGAFVNLGKQEDDTQIVETLNRLNFIGVLVDSLKTLMSEALEVAQSTDKEQMHCLDAKLALLLQLCQTRDGAKFVLQANLFRSIELSGLFSADPELQIDPSKPAALAQHYAMLVKICRIIGAAVLSRGSHNVIQGRRFLTEHRMLVAHVLKRSAGIGATPRGLEERIEDLADAFMVLITATGFLEFEDQAPVPQKKTPVLFH</sequence>
<dbReference type="PANTHER" id="PTHR31344:SF0">
    <property type="entry name" value="NUCLEAR PORE COMPLEX PROTEIN NUP205"/>
    <property type="match status" value="1"/>
</dbReference>
<evidence type="ECO:0000256" key="1">
    <source>
        <dbReference type="ARBA" id="ARBA00004123"/>
    </source>
</evidence>
<dbReference type="RefSeq" id="XP_030991549.1">
    <property type="nucleotide sequence ID" value="XM_031143950.1"/>
</dbReference>
<organism evidence="5 6">
    <name type="scientific">Thyridium curvatum</name>
    <dbReference type="NCBI Taxonomy" id="1093900"/>
    <lineage>
        <taxon>Eukaryota</taxon>
        <taxon>Fungi</taxon>
        <taxon>Dikarya</taxon>
        <taxon>Ascomycota</taxon>
        <taxon>Pezizomycotina</taxon>
        <taxon>Sordariomycetes</taxon>
        <taxon>Sordariomycetidae</taxon>
        <taxon>Thyridiales</taxon>
        <taxon>Thyridiaceae</taxon>
        <taxon>Thyridium</taxon>
    </lineage>
</organism>
<dbReference type="GO" id="GO:0017056">
    <property type="term" value="F:structural constituent of nuclear pore"/>
    <property type="evidence" value="ECO:0007669"/>
    <property type="project" value="TreeGrafter"/>
</dbReference>
<evidence type="ECO:0000256" key="4">
    <source>
        <dbReference type="ARBA" id="ARBA00023242"/>
    </source>
</evidence>
<dbReference type="GO" id="GO:0044611">
    <property type="term" value="C:nuclear pore inner ring"/>
    <property type="evidence" value="ECO:0007669"/>
    <property type="project" value="TreeGrafter"/>
</dbReference>
<evidence type="ECO:0000256" key="2">
    <source>
        <dbReference type="ARBA" id="ARBA00005892"/>
    </source>
</evidence>
<dbReference type="Proteomes" id="UP000319257">
    <property type="component" value="Unassembled WGS sequence"/>
</dbReference>
<proteinExistence type="inferred from homology"/>
<accession>A0A507AYE5</accession>
<keyword evidence="6" id="KW-1185">Reference proteome</keyword>